<name>A0A6J5MDE2_9CAUD</name>
<organism evidence="1">
    <name type="scientific">uncultured Caudovirales phage</name>
    <dbReference type="NCBI Taxonomy" id="2100421"/>
    <lineage>
        <taxon>Viruses</taxon>
        <taxon>Duplodnaviria</taxon>
        <taxon>Heunggongvirae</taxon>
        <taxon>Uroviricota</taxon>
        <taxon>Caudoviricetes</taxon>
        <taxon>Peduoviridae</taxon>
        <taxon>Maltschvirus</taxon>
        <taxon>Maltschvirus maltsch</taxon>
    </lineage>
</organism>
<accession>A0A6J5MDE2</accession>
<reference evidence="1" key="1">
    <citation type="submission" date="2020-04" db="EMBL/GenBank/DDBJ databases">
        <authorList>
            <person name="Chiriac C."/>
            <person name="Salcher M."/>
            <person name="Ghai R."/>
            <person name="Kavagutti S V."/>
        </authorList>
    </citation>
    <scope>NUCLEOTIDE SEQUENCE</scope>
</reference>
<protein>
    <submittedName>
        <fullName evidence="1">Uncharacterized protein</fullName>
    </submittedName>
</protein>
<sequence length="61" mass="7049">MKSKMIALKPNSLRKAKIANKMAVPFTNPLVGKALAEDQFRDQGGKMVRVKKQKNWFRTRF</sequence>
<gene>
    <name evidence="1" type="ORF">UFOVP470_21</name>
</gene>
<proteinExistence type="predicted"/>
<dbReference type="EMBL" id="LR796429">
    <property type="protein sequence ID" value="CAB4144201.1"/>
    <property type="molecule type" value="Genomic_DNA"/>
</dbReference>
<evidence type="ECO:0000313" key="1">
    <source>
        <dbReference type="EMBL" id="CAB4144201.1"/>
    </source>
</evidence>